<dbReference type="RefSeq" id="WP_399611173.1">
    <property type="nucleotide sequence ID" value="NZ_JBITYT010000002.1"/>
</dbReference>
<evidence type="ECO:0000259" key="2">
    <source>
        <dbReference type="Pfam" id="PF13449"/>
    </source>
</evidence>
<organism evidence="3 4">
    <name type="scientific">Streptomyces bikiniensis</name>
    <dbReference type="NCBI Taxonomy" id="1896"/>
    <lineage>
        <taxon>Bacteria</taxon>
        <taxon>Bacillati</taxon>
        <taxon>Actinomycetota</taxon>
        <taxon>Actinomycetes</taxon>
        <taxon>Kitasatosporales</taxon>
        <taxon>Streptomycetaceae</taxon>
        <taxon>Streptomyces</taxon>
    </lineage>
</organism>
<dbReference type="PANTHER" id="PTHR37957">
    <property type="entry name" value="BLR7070 PROTEIN"/>
    <property type="match status" value="1"/>
</dbReference>
<dbReference type="Proteomes" id="UP001614391">
    <property type="component" value="Unassembled WGS sequence"/>
</dbReference>
<comment type="caution">
    <text evidence="3">The sequence shown here is derived from an EMBL/GenBank/DDBJ whole genome shotgun (WGS) entry which is preliminary data.</text>
</comment>
<sequence>MIPRLLRRRPAAVVLPLSAALALTVVGGTADGASAHRGHDGSAGRVVSTSTLPDVPLAAFSNGMLPGGVADDRGVDLGGIGSDLFPAERRGEYWTVTDRGPNGQIEIGKDKRRTFPVPGFDPAIVKVRAVGGRIQVLRTIPLTTSHGAPVTGLSNQPGRDEAPYTYDASTPLPYNPNGLDTEGIVRDRDGGFWLVDEYGPSLVHVSAKGRVLARHVPKGLRLTGADYPVVESLPAVFLERKTNRGFEGLALLPDGDLVLGLQSPLLHPDEAAGKDSRTTRLLRFSPRANRVTAEYAYRFDPVGTVEPGQTKTSELKLSALVALGGDRLLVQERTDKSARFHEVRLRRSDDILGSAWDTGARPTLEQLDDPAAAGVPVLRKRLVVDLNTVKGVPGKIEGAAVEGSSTLVLLNDNDFGMTDGPGAFDARGRLVDSGVETTLVKVRLDRPVR</sequence>
<evidence type="ECO:0000256" key="1">
    <source>
        <dbReference type="SAM" id="SignalP"/>
    </source>
</evidence>
<keyword evidence="4" id="KW-1185">Reference proteome</keyword>
<dbReference type="EMBL" id="JBITYT010000002">
    <property type="protein sequence ID" value="MFI9118824.1"/>
    <property type="molecule type" value="Genomic_DNA"/>
</dbReference>
<dbReference type="PANTHER" id="PTHR37957:SF1">
    <property type="entry name" value="PHYTASE-LIKE DOMAIN-CONTAINING PROTEIN"/>
    <property type="match status" value="1"/>
</dbReference>
<feature type="domain" description="Phytase-like" evidence="2">
    <location>
        <begin position="77"/>
        <end position="415"/>
    </location>
</feature>
<feature type="chain" id="PRO_5047385270" evidence="1">
    <location>
        <begin position="23"/>
        <end position="449"/>
    </location>
</feature>
<name>A0ABW8CMP5_STRBI</name>
<evidence type="ECO:0000313" key="3">
    <source>
        <dbReference type="EMBL" id="MFI9118824.1"/>
    </source>
</evidence>
<reference evidence="3 4" key="1">
    <citation type="submission" date="2024-10" db="EMBL/GenBank/DDBJ databases">
        <title>The Natural Products Discovery Center: Release of the First 8490 Sequenced Strains for Exploring Actinobacteria Biosynthetic Diversity.</title>
        <authorList>
            <person name="Kalkreuter E."/>
            <person name="Kautsar S.A."/>
            <person name="Yang D."/>
            <person name="Bader C.D."/>
            <person name="Teijaro C.N."/>
            <person name="Fluegel L."/>
            <person name="Davis C.M."/>
            <person name="Simpson J.R."/>
            <person name="Lauterbach L."/>
            <person name="Steele A.D."/>
            <person name="Gui C."/>
            <person name="Meng S."/>
            <person name="Li G."/>
            <person name="Viehrig K."/>
            <person name="Ye F."/>
            <person name="Su P."/>
            <person name="Kiefer A.F."/>
            <person name="Nichols A."/>
            <person name="Cepeda A.J."/>
            <person name="Yan W."/>
            <person name="Fan B."/>
            <person name="Jiang Y."/>
            <person name="Adhikari A."/>
            <person name="Zheng C.-J."/>
            <person name="Schuster L."/>
            <person name="Cowan T.M."/>
            <person name="Smanski M.J."/>
            <person name="Chevrette M.G."/>
            <person name="De Carvalho L.P.S."/>
            <person name="Shen B."/>
        </authorList>
    </citation>
    <scope>NUCLEOTIDE SEQUENCE [LARGE SCALE GENOMIC DNA]</scope>
    <source>
        <strain evidence="3 4">NPDC053346</strain>
    </source>
</reference>
<keyword evidence="1" id="KW-0732">Signal</keyword>
<evidence type="ECO:0000313" key="4">
    <source>
        <dbReference type="Proteomes" id="UP001614391"/>
    </source>
</evidence>
<dbReference type="Pfam" id="PF13449">
    <property type="entry name" value="Phytase-like"/>
    <property type="match status" value="1"/>
</dbReference>
<feature type="signal peptide" evidence="1">
    <location>
        <begin position="1"/>
        <end position="22"/>
    </location>
</feature>
<dbReference type="InterPro" id="IPR027372">
    <property type="entry name" value="Phytase-like_dom"/>
</dbReference>
<protein>
    <submittedName>
        <fullName evidence="3">Esterase-like activity of phytase family protein</fullName>
    </submittedName>
</protein>
<gene>
    <name evidence="3" type="ORF">ACIGW0_05345</name>
</gene>
<accession>A0ABW8CMP5</accession>
<proteinExistence type="predicted"/>